<dbReference type="GeneID" id="78007793"/>
<evidence type="ECO:0000313" key="1">
    <source>
        <dbReference type="EMBL" id="MYL71648.1"/>
    </source>
</evidence>
<organism evidence="1 2">
    <name type="scientific">Halobacillus litoralis</name>
    <dbReference type="NCBI Taxonomy" id="45668"/>
    <lineage>
        <taxon>Bacteria</taxon>
        <taxon>Bacillati</taxon>
        <taxon>Bacillota</taxon>
        <taxon>Bacilli</taxon>
        <taxon>Bacillales</taxon>
        <taxon>Bacillaceae</taxon>
        <taxon>Halobacillus</taxon>
    </lineage>
</organism>
<accession>A0A845FCW9</accession>
<protein>
    <submittedName>
        <fullName evidence="1">Uncharacterized protein</fullName>
    </submittedName>
</protein>
<dbReference type="OrthoDB" id="9921515at2"/>
<name>A0A845FCW9_9BACI</name>
<sequence length="171" mass="19633">MKHLLSERELQLLKNWTGKSIQVLQSDFFQMNRQDFKNGVFSTSETLVINNTPAHYLVFELNTDLGPDFEDVYEITIHEKQTPSPLPYEEVGGLAHAKRSSGLSLFRTIERVDVYQKCIGTFYYDHALVFSIGNGDQFCLSGDGHMFWVSFNQNRIDEKVAGCSIRWRSGK</sequence>
<dbReference type="RefSeq" id="WP_160914493.1">
    <property type="nucleotide sequence ID" value="NZ_WMFA01000004.1"/>
</dbReference>
<gene>
    <name evidence="1" type="ORF">GLW00_12340</name>
</gene>
<dbReference type="Proteomes" id="UP000450457">
    <property type="component" value="Unassembled WGS sequence"/>
</dbReference>
<dbReference type="EMBL" id="WMFA01000004">
    <property type="protein sequence ID" value="MYL71648.1"/>
    <property type="molecule type" value="Genomic_DNA"/>
</dbReference>
<dbReference type="AlphaFoldDB" id="A0A845FCW9"/>
<reference evidence="1 2" key="1">
    <citation type="submission" date="2019-11" db="EMBL/GenBank/DDBJ databases">
        <title>Genome sequences of 17 halophilic strains isolated from different environments.</title>
        <authorList>
            <person name="Furrow R.E."/>
        </authorList>
    </citation>
    <scope>NUCLEOTIDE SEQUENCE [LARGE SCALE GENOMIC DNA]</scope>
    <source>
        <strain evidence="1 2">SL-4</strain>
    </source>
</reference>
<evidence type="ECO:0000313" key="2">
    <source>
        <dbReference type="Proteomes" id="UP000450457"/>
    </source>
</evidence>
<comment type="caution">
    <text evidence="1">The sequence shown here is derived from an EMBL/GenBank/DDBJ whole genome shotgun (WGS) entry which is preliminary data.</text>
</comment>
<proteinExistence type="predicted"/>